<keyword evidence="6" id="KW-0472">Membrane</keyword>
<dbReference type="Pfam" id="PF00015">
    <property type="entry name" value="MCPsignal"/>
    <property type="match status" value="1"/>
</dbReference>
<keyword evidence="6" id="KW-0812">Transmembrane</keyword>
<dbReference type="GO" id="GO:0007165">
    <property type="term" value="P:signal transduction"/>
    <property type="evidence" value="ECO:0007669"/>
    <property type="project" value="UniProtKB-KW"/>
</dbReference>
<comment type="subcellular location">
    <subcellularLocation>
        <location evidence="1">Membrane</location>
    </subcellularLocation>
</comment>
<keyword evidence="2 4" id="KW-0807">Transducer</keyword>
<evidence type="ECO:0000313" key="9">
    <source>
        <dbReference type="EMBL" id="ASZ49543.1"/>
    </source>
</evidence>
<dbReference type="EMBL" id="CP023247">
    <property type="protein sequence ID" value="ASZ49543.1"/>
    <property type="molecule type" value="Genomic_DNA"/>
</dbReference>
<evidence type="ECO:0000256" key="3">
    <source>
        <dbReference type="ARBA" id="ARBA00029447"/>
    </source>
</evidence>
<dbReference type="Gene3D" id="1.10.287.950">
    <property type="entry name" value="Methyl-accepting chemotaxis protein"/>
    <property type="match status" value="1"/>
</dbReference>
<dbReference type="InterPro" id="IPR024478">
    <property type="entry name" value="HlyB_4HB_MCP"/>
</dbReference>
<feature type="domain" description="Methyl-accepting transducer" evidence="7">
    <location>
        <begin position="407"/>
        <end position="643"/>
    </location>
</feature>
<feature type="coiled-coil region" evidence="5">
    <location>
        <begin position="454"/>
        <end position="488"/>
    </location>
</feature>
<evidence type="ECO:0000256" key="6">
    <source>
        <dbReference type="SAM" id="Phobius"/>
    </source>
</evidence>
<comment type="similarity">
    <text evidence="3">Belongs to the methyl-accepting chemotaxis (MCP) protein family.</text>
</comment>
<feature type="transmembrane region" description="Helical" evidence="6">
    <location>
        <begin position="325"/>
        <end position="347"/>
    </location>
</feature>
<gene>
    <name evidence="9" type="ORF">YA91_02720</name>
</gene>
<feature type="domain" description="HAMP" evidence="8">
    <location>
        <begin position="349"/>
        <end position="402"/>
    </location>
</feature>
<protein>
    <submittedName>
        <fullName evidence="9">Methyl-accepting chemotaxis protein</fullName>
    </submittedName>
</protein>
<dbReference type="SMART" id="SM00283">
    <property type="entry name" value="MA"/>
    <property type="match status" value="1"/>
</dbReference>
<evidence type="ECO:0000256" key="5">
    <source>
        <dbReference type="SAM" id="Coils"/>
    </source>
</evidence>
<dbReference type="FunFam" id="1.10.287.950:FF:000001">
    <property type="entry name" value="Methyl-accepting chemotaxis sensory transducer"/>
    <property type="match status" value="1"/>
</dbReference>
<proteinExistence type="inferred from homology"/>
<dbReference type="PROSITE" id="PS50885">
    <property type="entry name" value="HAMP"/>
    <property type="match status" value="1"/>
</dbReference>
<dbReference type="GO" id="GO:0016020">
    <property type="term" value="C:membrane"/>
    <property type="evidence" value="ECO:0007669"/>
    <property type="project" value="UniProtKB-SubCell"/>
</dbReference>
<dbReference type="InterPro" id="IPR003660">
    <property type="entry name" value="HAMP_dom"/>
</dbReference>
<dbReference type="InterPro" id="IPR004089">
    <property type="entry name" value="MCPsignal_dom"/>
</dbReference>
<dbReference type="AlphaFoldDB" id="A0A249VYF7"/>
<keyword evidence="6" id="KW-1133">Transmembrane helix</keyword>
<dbReference type="PANTHER" id="PTHR32089">
    <property type="entry name" value="METHYL-ACCEPTING CHEMOTAXIS PROTEIN MCPB"/>
    <property type="match status" value="1"/>
</dbReference>
<organism evidence="9">
    <name type="scientific">Vibrio parahaemolyticus</name>
    <dbReference type="NCBI Taxonomy" id="670"/>
    <lineage>
        <taxon>Bacteria</taxon>
        <taxon>Pseudomonadati</taxon>
        <taxon>Pseudomonadota</taxon>
        <taxon>Gammaproteobacteria</taxon>
        <taxon>Vibrionales</taxon>
        <taxon>Vibrionaceae</taxon>
        <taxon>Vibrio</taxon>
    </lineage>
</organism>
<sequence>MSLYLRLIVVRSLWMNLTISGKLQLSFVLLAVVFIASAIFTYRNINIVEQHASSLLSSDLPTVDTSRGIQQSVQASLSSIRAYMLLGSDEAEGLRLSQEVQSIMASTDDALPTLQALISESDFQSIDQQWEAMKVSLSQLIELSHSAENLPAHNLFINEAAPIAEVALDQIQSLINEESGNEMGGERKRLFKVYADSYTSLANALSALRDFLLYGQQTHLEKYQDLIKFHNQSVAEIDAKLDMLSDNDQSLWSLFKEMQQMYFPLADQVITLRQSDEWNKANLLMANELLPAANALNQSLETIVLAQQAKADQSGVGISQSIKNVLTSMLVAALLVVIAAIAISKYMGNTIGRRVQRLSERAKIIASGDVSQPPLNVVGKDELADLTSSINRMNDSLAGIVAGVNGKANQVDTSMGALLESARVTSNNVEQQQSSISEMGRQLEEIAFAASNTLDQANQSVQKLSDSKDEIEQGRDALEQNKATMESLHSSIESASTQVTQLSKESEAIGRVTEVIEGLAEQTNLLALNAAIEAARAGEQGRGFAVVADEVRMLATRTTQSTTEINGIINAIQRSTHTVVQEIEHSQSLAEQGAEHIDNAVTRLVSTTEQIGSLNEQMAELAAAAEQQSHATQSINGLMAGITQSVEMVASNSQHASETSLQVKQQVTELNQQMAMFKTA</sequence>
<reference evidence="9" key="1">
    <citation type="submission" date="2017-09" db="EMBL/GenBank/DDBJ databases">
        <authorList>
            <person name="Ehlers B."/>
            <person name="Leendertz F.H."/>
        </authorList>
    </citation>
    <scope>NUCLEOTIDE SEQUENCE</scope>
    <source>
        <strain evidence="9">MAVP-26</strain>
    </source>
</reference>
<evidence type="ECO:0000256" key="2">
    <source>
        <dbReference type="ARBA" id="ARBA00023224"/>
    </source>
</evidence>
<keyword evidence="5" id="KW-0175">Coiled coil</keyword>
<evidence type="ECO:0000256" key="4">
    <source>
        <dbReference type="PROSITE-ProRule" id="PRU00284"/>
    </source>
</evidence>
<dbReference type="Pfam" id="PF12729">
    <property type="entry name" value="4HB_MCP_1"/>
    <property type="match status" value="1"/>
</dbReference>
<evidence type="ECO:0000259" key="8">
    <source>
        <dbReference type="PROSITE" id="PS50885"/>
    </source>
</evidence>
<dbReference type="GO" id="GO:0006935">
    <property type="term" value="P:chemotaxis"/>
    <property type="evidence" value="ECO:0007669"/>
    <property type="project" value="UniProtKB-ARBA"/>
</dbReference>
<accession>A0A249VYF7</accession>
<name>A0A249VYF7_VIBPH</name>
<dbReference type="SUPFAM" id="SSF58104">
    <property type="entry name" value="Methyl-accepting chemotaxis protein (MCP) signaling domain"/>
    <property type="match status" value="1"/>
</dbReference>
<dbReference type="PROSITE" id="PS50111">
    <property type="entry name" value="CHEMOTAXIS_TRANSDUC_2"/>
    <property type="match status" value="1"/>
</dbReference>
<evidence type="ECO:0000256" key="1">
    <source>
        <dbReference type="ARBA" id="ARBA00004370"/>
    </source>
</evidence>
<dbReference type="SMART" id="SM00304">
    <property type="entry name" value="HAMP"/>
    <property type="match status" value="1"/>
</dbReference>
<dbReference type="CDD" id="cd06225">
    <property type="entry name" value="HAMP"/>
    <property type="match status" value="1"/>
</dbReference>
<dbReference type="PANTHER" id="PTHR32089:SF112">
    <property type="entry name" value="LYSOZYME-LIKE PROTEIN-RELATED"/>
    <property type="match status" value="1"/>
</dbReference>
<dbReference type="Pfam" id="PF00672">
    <property type="entry name" value="HAMP"/>
    <property type="match status" value="1"/>
</dbReference>
<evidence type="ECO:0000259" key="7">
    <source>
        <dbReference type="PROSITE" id="PS50111"/>
    </source>
</evidence>